<dbReference type="Proteomes" id="UP000283210">
    <property type="component" value="Chromosome 19"/>
</dbReference>
<accession>A0A3S2MIE2</accession>
<proteinExistence type="predicted"/>
<evidence type="ECO:0000256" key="4">
    <source>
        <dbReference type="ARBA" id="ARBA00022729"/>
    </source>
</evidence>
<keyword evidence="5 19" id="KW-1133">Transmembrane helix</keyword>
<keyword evidence="23" id="KW-1185">Reference proteome</keyword>
<dbReference type="InterPro" id="IPR006029">
    <property type="entry name" value="Neurotrans-gated_channel_TM"/>
</dbReference>
<dbReference type="InterPro" id="IPR018000">
    <property type="entry name" value="Neurotransmitter_ion_chnl_CS"/>
</dbReference>
<evidence type="ECO:0000256" key="9">
    <source>
        <dbReference type="ARBA" id="ARBA00023170"/>
    </source>
</evidence>
<feature type="region of interest" description="Disordered" evidence="18">
    <location>
        <begin position="258"/>
        <end position="280"/>
    </location>
</feature>
<keyword evidence="10" id="KW-0628">Postsynaptic cell membrane</keyword>
<reference evidence="22 23" key="1">
    <citation type="submission" date="2018-11" db="EMBL/GenBank/DDBJ databases">
        <authorList>
            <person name="Lopez-Roques C."/>
            <person name="Donnadieu C."/>
            <person name="Bouchez O."/>
            <person name="Klopp C."/>
            <person name="Cabau C."/>
            <person name="Zahm M."/>
        </authorList>
    </citation>
    <scope>NUCLEOTIDE SEQUENCE [LARGE SCALE GENOMIC DNA]</scope>
    <source>
        <strain evidence="22">RS831</strain>
        <tissue evidence="22">Whole body</tissue>
    </source>
</reference>
<dbReference type="CDD" id="cd19063">
    <property type="entry name" value="LGIC_TM_5-HT3"/>
    <property type="match status" value="1"/>
</dbReference>
<dbReference type="InterPro" id="IPR006201">
    <property type="entry name" value="Neur_channel"/>
</dbReference>
<dbReference type="GO" id="GO:0045211">
    <property type="term" value="C:postsynaptic membrane"/>
    <property type="evidence" value="ECO:0007669"/>
    <property type="project" value="UniProtKB-SubCell"/>
</dbReference>
<reference evidence="22 23" key="2">
    <citation type="submission" date="2019-01" db="EMBL/GenBank/DDBJ databases">
        <title>A chromosome length genome reference of the Java medaka (oryzias javanicus).</title>
        <authorList>
            <person name="Herpin A."/>
            <person name="Takehana Y."/>
            <person name="Naruse K."/>
            <person name="Ansai S."/>
            <person name="Kawaguchi M."/>
        </authorList>
    </citation>
    <scope>NUCLEOTIDE SEQUENCE [LARGE SCALE GENOMIC DNA]</scope>
    <source>
        <strain evidence="22">RS831</strain>
        <tissue evidence="22">Whole body</tissue>
    </source>
</reference>
<evidence type="ECO:0000256" key="13">
    <source>
        <dbReference type="ARBA" id="ARBA00034104"/>
    </source>
</evidence>
<protein>
    <recommendedName>
        <fullName evidence="24">Neurotransmitter-gated ion-channel ligand-binding domain-containing protein</fullName>
    </recommendedName>
</protein>
<organism evidence="22 23">
    <name type="scientific">Oryzias javanicus</name>
    <name type="common">Javanese ricefish</name>
    <name type="synonym">Aplocheilus javanicus</name>
    <dbReference type="NCBI Taxonomy" id="123683"/>
    <lineage>
        <taxon>Eukaryota</taxon>
        <taxon>Metazoa</taxon>
        <taxon>Chordata</taxon>
        <taxon>Craniata</taxon>
        <taxon>Vertebrata</taxon>
        <taxon>Euteleostomi</taxon>
        <taxon>Actinopterygii</taxon>
        <taxon>Neopterygii</taxon>
        <taxon>Teleostei</taxon>
        <taxon>Neoteleostei</taxon>
        <taxon>Acanthomorphata</taxon>
        <taxon>Ovalentaria</taxon>
        <taxon>Atherinomorphae</taxon>
        <taxon>Beloniformes</taxon>
        <taxon>Adrianichthyidae</taxon>
        <taxon>Oryziinae</taxon>
        <taxon>Oryzias</taxon>
    </lineage>
</organism>
<dbReference type="Gene3D" id="1.20.58.390">
    <property type="entry name" value="Neurotransmitter-gated ion-channel transmembrane domain"/>
    <property type="match status" value="1"/>
</dbReference>
<keyword evidence="2" id="KW-1003">Cell membrane</keyword>
<keyword evidence="11" id="KW-1071">Ligand-gated ion channel</keyword>
<dbReference type="OrthoDB" id="6097796at2759"/>
<evidence type="ECO:0000256" key="18">
    <source>
        <dbReference type="SAM" id="MobiDB-lite"/>
    </source>
</evidence>
<evidence type="ECO:0000256" key="3">
    <source>
        <dbReference type="ARBA" id="ARBA00022692"/>
    </source>
</evidence>
<evidence type="ECO:0008006" key="24">
    <source>
        <dbReference type="Google" id="ProtNLM"/>
    </source>
</evidence>
<evidence type="ECO:0000256" key="19">
    <source>
        <dbReference type="SAM" id="Phobius"/>
    </source>
</evidence>
<keyword evidence="12" id="KW-0407">Ion channel</keyword>
<dbReference type="FunFam" id="1.20.58.390:FF:000103">
    <property type="entry name" value="Si:ch211-256e16.10"/>
    <property type="match status" value="1"/>
</dbReference>
<dbReference type="InterPro" id="IPR049944">
    <property type="entry name" value="LGIC_TM_5-HT3"/>
</dbReference>
<keyword evidence="3 19" id="KW-0812">Transmembrane</keyword>
<dbReference type="Gene3D" id="2.70.170.10">
    <property type="entry name" value="Neurotransmitter-gated ion-channel ligand-binding domain"/>
    <property type="match status" value="1"/>
</dbReference>
<evidence type="ECO:0000256" key="8">
    <source>
        <dbReference type="ARBA" id="ARBA00023136"/>
    </source>
</evidence>
<dbReference type="SUPFAM" id="SSF63712">
    <property type="entry name" value="Nicotinic receptor ligand binding domain-like"/>
    <property type="match status" value="1"/>
</dbReference>
<dbReference type="Pfam" id="PF02931">
    <property type="entry name" value="Neur_chan_LBD"/>
    <property type="match status" value="1"/>
</dbReference>
<evidence type="ECO:0000313" key="23">
    <source>
        <dbReference type="Proteomes" id="UP000283210"/>
    </source>
</evidence>
<evidence type="ECO:0000256" key="12">
    <source>
        <dbReference type="ARBA" id="ARBA00023303"/>
    </source>
</evidence>
<gene>
    <name evidence="22" type="ORF">OJAV_G00192340</name>
</gene>
<keyword evidence="8 19" id="KW-0472">Membrane</keyword>
<dbReference type="AlphaFoldDB" id="A0A3S2MIE2"/>
<dbReference type="SUPFAM" id="SSF90112">
    <property type="entry name" value="Neurotransmitter-gated ion-channel transmembrane pore"/>
    <property type="match status" value="1"/>
</dbReference>
<comment type="catalytic activity">
    <reaction evidence="16">
        <text>Ca(2+)(in) = Ca(2+)(out)</text>
        <dbReference type="Rhea" id="RHEA:29671"/>
        <dbReference type="ChEBI" id="CHEBI:29108"/>
    </reaction>
</comment>
<dbReference type="EMBL" id="CM012455">
    <property type="protein sequence ID" value="RVE59819.1"/>
    <property type="molecule type" value="Genomic_DNA"/>
</dbReference>
<dbReference type="InterPro" id="IPR038050">
    <property type="entry name" value="Neuro_actylchol_rec"/>
</dbReference>
<evidence type="ECO:0000256" key="16">
    <source>
        <dbReference type="ARBA" id="ARBA00036634"/>
    </source>
</evidence>
<dbReference type="InterPro" id="IPR006202">
    <property type="entry name" value="Neur_chan_lig-bd"/>
</dbReference>
<evidence type="ECO:0000313" key="22">
    <source>
        <dbReference type="EMBL" id="RVE59819.1"/>
    </source>
</evidence>
<evidence type="ECO:0000256" key="1">
    <source>
        <dbReference type="ARBA" id="ARBA00022448"/>
    </source>
</evidence>
<sequence>MDARSAAIEEMTEQDKATPSSHLKISFYGAVEFRNDQVVVSTCKMEVYKFPFDIQSCNISFKSVMHSDDELMLVEFTKNVDLTKKSRQTIKTQYEWIFINMSERKKTINHFGFNQTVVVYTITMKRRSVLYIVNFLLPILFFLGLDFASFLLSDTGGEKVGFKVTVLLAVTVMQLILNDILPPSSDKIPLIAIYCIGIFSLMLLSLLETILVMYLIDKDHKSTDKKEENQKLNENPEDKQSPLLCCCTRIRKLIPSGSAEDTVKEDQSFPEEGSSGPHTEVSLVMEKVYEELVFADLV</sequence>
<evidence type="ECO:0000259" key="21">
    <source>
        <dbReference type="Pfam" id="PF02932"/>
    </source>
</evidence>
<feature type="transmembrane region" description="Helical" evidence="19">
    <location>
        <begin position="129"/>
        <end position="148"/>
    </location>
</feature>
<keyword evidence="9" id="KW-0675">Receptor</keyword>
<comment type="subcellular location">
    <subcellularLocation>
        <location evidence="13">Postsynaptic cell membrane</location>
        <topology evidence="13">Multi-pass membrane protein</topology>
    </subcellularLocation>
</comment>
<feature type="domain" description="Neurotransmitter-gated ion-channel ligand-binding" evidence="20">
    <location>
        <begin position="13"/>
        <end position="127"/>
    </location>
</feature>
<evidence type="ECO:0000259" key="20">
    <source>
        <dbReference type="Pfam" id="PF02931"/>
    </source>
</evidence>
<comment type="catalytic activity">
    <reaction evidence="14">
        <text>K(+)(in) = K(+)(out)</text>
        <dbReference type="Rhea" id="RHEA:29463"/>
        <dbReference type="ChEBI" id="CHEBI:29103"/>
    </reaction>
</comment>
<feature type="domain" description="Neurotransmitter-gated ion-channel transmembrane" evidence="21">
    <location>
        <begin position="138"/>
        <end position="232"/>
    </location>
</feature>
<evidence type="ECO:0000256" key="11">
    <source>
        <dbReference type="ARBA" id="ARBA00023286"/>
    </source>
</evidence>
<keyword evidence="6" id="KW-0770">Synapse</keyword>
<dbReference type="InterPro" id="IPR036734">
    <property type="entry name" value="Neur_chan_lig-bd_sf"/>
</dbReference>
<keyword evidence="7" id="KW-0406">Ion transport</keyword>
<comment type="function">
    <text evidence="17">Forms serotonin (5-hydroxytryptamine/5-HT3)-activated cation-selective channel complexes, which when activated cause fast, depolarizing responses in neurons.</text>
</comment>
<evidence type="ECO:0000256" key="17">
    <source>
        <dbReference type="ARBA" id="ARBA00037540"/>
    </source>
</evidence>
<dbReference type="InterPro" id="IPR036719">
    <property type="entry name" value="Neuro-gated_channel_TM_sf"/>
</dbReference>
<evidence type="ECO:0000256" key="14">
    <source>
        <dbReference type="ARBA" id="ARBA00034430"/>
    </source>
</evidence>
<evidence type="ECO:0000256" key="15">
    <source>
        <dbReference type="ARBA" id="ARBA00036239"/>
    </source>
</evidence>
<evidence type="ECO:0000256" key="2">
    <source>
        <dbReference type="ARBA" id="ARBA00022475"/>
    </source>
</evidence>
<keyword evidence="1" id="KW-0813">Transport</keyword>
<evidence type="ECO:0000256" key="6">
    <source>
        <dbReference type="ARBA" id="ARBA00023018"/>
    </source>
</evidence>
<comment type="catalytic activity">
    <reaction evidence="15">
        <text>Na(+)(in) = Na(+)(out)</text>
        <dbReference type="Rhea" id="RHEA:34963"/>
        <dbReference type="ChEBI" id="CHEBI:29101"/>
    </reaction>
</comment>
<feature type="transmembrane region" description="Helical" evidence="19">
    <location>
        <begin position="189"/>
        <end position="216"/>
    </location>
</feature>
<dbReference type="PROSITE" id="PS00236">
    <property type="entry name" value="NEUROTR_ION_CHANNEL"/>
    <property type="match status" value="1"/>
</dbReference>
<dbReference type="PANTHER" id="PTHR18945">
    <property type="entry name" value="NEUROTRANSMITTER GATED ION CHANNEL"/>
    <property type="match status" value="1"/>
</dbReference>
<dbReference type="Pfam" id="PF02932">
    <property type="entry name" value="Neur_chan_memb"/>
    <property type="match status" value="1"/>
</dbReference>
<dbReference type="GO" id="GO:0004888">
    <property type="term" value="F:transmembrane signaling receptor activity"/>
    <property type="evidence" value="ECO:0007669"/>
    <property type="project" value="InterPro"/>
</dbReference>
<keyword evidence="4" id="KW-0732">Signal</keyword>
<dbReference type="GO" id="GO:0005230">
    <property type="term" value="F:extracellular ligand-gated monoatomic ion channel activity"/>
    <property type="evidence" value="ECO:0007669"/>
    <property type="project" value="InterPro"/>
</dbReference>
<evidence type="ECO:0000256" key="7">
    <source>
        <dbReference type="ARBA" id="ARBA00023065"/>
    </source>
</evidence>
<evidence type="ECO:0000256" key="10">
    <source>
        <dbReference type="ARBA" id="ARBA00023257"/>
    </source>
</evidence>
<evidence type="ECO:0000256" key="5">
    <source>
        <dbReference type="ARBA" id="ARBA00022989"/>
    </source>
</evidence>
<name>A0A3S2MIE2_ORYJA</name>